<keyword evidence="3 5" id="KW-0949">S-adenosyl-L-methionine</keyword>
<accession>A0A8J6NCY8</accession>
<dbReference type="InterPro" id="IPR050602">
    <property type="entry name" value="Malonyl-ACP_OMT"/>
</dbReference>
<keyword evidence="4 5" id="KW-0093">Biotin biosynthesis</keyword>
<dbReference type="GO" id="GO:0009102">
    <property type="term" value="P:biotin biosynthetic process"/>
    <property type="evidence" value="ECO:0007669"/>
    <property type="project" value="UniProtKB-UniRule"/>
</dbReference>
<comment type="pathway">
    <text evidence="5">Cofactor biosynthesis; biotin biosynthesis.</text>
</comment>
<dbReference type="EC" id="2.1.1.197" evidence="5"/>
<dbReference type="GO" id="GO:0032259">
    <property type="term" value="P:methylation"/>
    <property type="evidence" value="ECO:0007669"/>
    <property type="project" value="UniProtKB-KW"/>
</dbReference>
<comment type="similarity">
    <text evidence="5">Belongs to the methyltransferase superfamily.</text>
</comment>
<dbReference type="NCBIfam" id="TIGR02072">
    <property type="entry name" value="BioC"/>
    <property type="match status" value="1"/>
</dbReference>
<dbReference type="GO" id="GO:0010340">
    <property type="term" value="F:carboxyl-O-methyltransferase activity"/>
    <property type="evidence" value="ECO:0007669"/>
    <property type="project" value="UniProtKB-UniRule"/>
</dbReference>
<evidence type="ECO:0000256" key="5">
    <source>
        <dbReference type="HAMAP-Rule" id="MF_00835"/>
    </source>
</evidence>
<evidence type="ECO:0000256" key="4">
    <source>
        <dbReference type="ARBA" id="ARBA00022756"/>
    </source>
</evidence>
<dbReference type="GO" id="GO:0102130">
    <property type="term" value="F:malonyl-CoA methyltransferase activity"/>
    <property type="evidence" value="ECO:0007669"/>
    <property type="project" value="UniProtKB-EC"/>
</dbReference>
<dbReference type="InterPro" id="IPR029063">
    <property type="entry name" value="SAM-dependent_MTases_sf"/>
</dbReference>
<reference evidence="7 8" key="1">
    <citation type="submission" date="2020-08" db="EMBL/GenBank/DDBJ databases">
        <title>Bridging the membrane lipid divide: bacteria of the FCB group superphylum have the potential to synthesize archaeal ether lipids.</title>
        <authorList>
            <person name="Villanueva L."/>
            <person name="Von Meijenfeldt F.A.B."/>
            <person name="Westbye A.B."/>
            <person name="Yadav S."/>
            <person name="Hopmans E.C."/>
            <person name="Dutilh B.E."/>
            <person name="Sinninghe Damste J.S."/>
        </authorList>
    </citation>
    <scope>NUCLEOTIDE SEQUENCE [LARGE SCALE GENOMIC DNA]</scope>
    <source>
        <strain evidence="7">NIOZ-UU47</strain>
    </source>
</reference>
<evidence type="ECO:0000256" key="3">
    <source>
        <dbReference type="ARBA" id="ARBA00022691"/>
    </source>
</evidence>
<keyword evidence="1 5" id="KW-0489">Methyltransferase</keyword>
<comment type="function">
    <text evidence="5">Converts the free carboxyl group of a malonyl-thioester to its methyl ester by transfer of a methyl group from S-adenosyl-L-methionine (SAM). It allows to synthesize pimeloyl-ACP via the fatty acid synthetic pathway.</text>
</comment>
<dbReference type="InterPro" id="IPR041698">
    <property type="entry name" value="Methyltransf_25"/>
</dbReference>
<protein>
    <recommendedName>
        <fullName evidence="5">Malonyl-[acyl-carrier protein] O-methyltransferase</fullName>
        <shortName evidence="5">Malonyl-ACP O-methyltransferase</shortName>
        <ecNumber evidence="5">2.1.1.197</ecNumber>
    </recommendedName>
    <alternativeName>
        <fullName evidence="5">Biotin synthesis protein BioC</fullName>
    </alternativeName>
</protein>
<dbReference type="EMBL" id="JACNJZ010000026">
    <property type="protein sequence ID" value="MBC8316363.1"/>
    <property type="molecule type" value="Genomic_DNA"/>
</dbReference>
<dbReference type="PANTHER" id="PTHR13090:SF1">
    <property type="entry name" value="ARGININE-HYDROXYLASE NDUFAF5, MITOCHONDRIAL"/>
    <property type="match status" value="1"/>
</dbReference>
<proteinExistence type="inferred from homology"/>
<feature type="domain" description="Methyltransferase" evidence="6">
    <location>
        <begin position="47"/>
        <end position="141"/>
    </location>
</feature>
<comment type="catalytic activity">
    <reaction evidence="5">
        <text>malonyl-[ACP] + S-adenosyl-L-methionine = malonyl-[ACP] methyl ester + S-adenosyl-L-homocysteine</text>
        <dbReference type="Rhea" id="RHEA:17105"/>
        <dbReference type="Rhea" id="RHEA-COMP:9623"/>
        <dbReference type="Rhea" id="RHEA-COMP:9954"/>
        <dbReference type="ChEBI" id="CHEBI:57856"/>
        <dbReference type="ChEBI" id="CHEBI:59789"/>
        <dbReference type="ChEBI" id="CHEBI:78449"/>
        <dbReference type="ChEBI" id="CHEBI:78845"/>
        <dbReference type="EC" id="2.1.1.197"/>
    </reaction>
</comment>
<evidence type="ECO:0000256" key="2">
    <source>
        <dbReference type="ARBA" id="ARBA00022679"/>
    </source>
</evidence>
<organism evidence="7 8">
    <name type="scientific">Candidatus Desulfobia pelagia</name>
    <dbReference type="NCBI Taxonomy" id="2841692"/>
    <lineage>
        <taxon>Bacteria</taxon>
        <taxon>Pseudomonadati</taxon>
        <taxon>Thermodesulfobacteriota</taxon>
        <taxon>Desulfobulbia</taxon>
        <taxon>Desulfobulbales</taxon>
        <taxon>Desulfobulbaceae</taxon>
        <taxon>Candidatus Desulfobia</taxon>
    </lineage>
</organism>
<comment type="caution">
    <text evidence="7">The sequence shown here is derived from an EMBL/GenBank/DDBJ whole genome shotgun (WGS) entry which is preliminary data.</text>
</comment>
<dbReference type="HAMAP" id="MF_00835">
    <property type="entry name" value="BioC"/>
    <property type="match status" value="1"/>
</dbReference>
<evidence type="ECO:0000256" key="1">
    <source>
        <dbReference type="ARBA" id="ARBA00022603"/>
    </source>
</evidence>
<evidence type="ECO:0000313" key="8">
    <source>
        <dbReference type="Proteomes" id="UP000614424"/>
    </source>
</evidence>
<evidence type="ECO:0000259" key="6">
    <source>
        <dbReference type="Pfam" id="PF13649"/>
    </source>
</evidence>
<gene>
    <name evidence="5 7" type="primary">bioC</name>
    <name evidence="7" type="ORF">H8E41_00545</name>
</gene>
<dbReference type="AlphaFoldDB" id="A0A8J6NCY8"/>
<dbReference type="UniPathway" id="UPA00078"/>
<dbReference type="CDD" id="cd02440">
    <property type="entry name" value="AdoMet_MTases"/>
    <property type="match status" value="1"/>
</dbReference>
<dbReference type="InterPro" id="IPR011814">
    <property type="entry name" value="BioC"/>
</dbReference>
<dbReference type="SUPFAM" id="SSF53335">
    <property type="entry name" value="S-adenosyl-L-methionine-dependent methyltransferases"/>
    <property type="match status" value="1"/>
</dbReference>
<keyword evidence="2 5" id="KW-0808">Transferase</keyword>
<name>A0A8J6NCY8_9BACT</name>
<dbReference type="Gene3D" id="3.40.50.150">
    <property type="entry name" value="Vaccinia Virus protein VP39"/>
    <property type="match status" value="1"/>
</dbReference>
<dbReference type="Proteomes" id="UP000614424">
    <property type="component" value="Unassembled WGS sequence"/>
</dbReference>
<evidence type="ECO:0000313" key="7">
    <source>
        <dbReference type="EMBL" id="MBC8316363.1"/>
    </source>
</evidence>
<dbReference type="PANTHER" id="PTHR13090">
    <property type="entry name" value="ARGININE-HYDROXYLASE NDUFAF5, MITOCHONDRIAL"/>
    <property type="match status" value="1"/>
</dbReference>
<dbReference type="Pfam" id="PF13649">
    <property type="entry name" value="Methyltransf_25"/>
    <property type="match status" value="1"/>
</dbReference>
<sequence>MVSEKKLIISRKFSRAAGTYDFFSHVQKKCAARLAGTLPAGFNPAAILELGCGTGNYTRLLRRAFPRAQMWVLDFSQAMVEYAREKLGDAAGLHFLCADGEEFLASRNTSYDLITSNATLQWFEDLDKTFFNAANVLSEKGLLHISLFGPETLAELGQAFQEALEVPVDLPASSFASLGDIQGLAEKHFRRVHCEQDFITRRYVSLPDLLRHIQKTGAGGFQQAMPMLTKSRLAKVKDWFVARGGYEVRYEVFYLTAGLKDS</sequence>